<name>A0ABU2LC85_9ACTN</name>
<dbReference type="Gene3D" id="3.40.50.1820">
    <property type="entry name" value="alpha/beta hydrolase"/>
    <property type="match status" value="1"/>
</dbReference>
<dbReference type="SUPFAM" id="SSF53474">
    <property type="entry name" value="alpha/beta-Hydrolases"/>
    <property type="match status" value="1"/>
</dbReference>
<sequence>MPDPTRAADVTTVTTVSTGGARLHTEIHGPEDAPTLVLAHGWTCNTTFWHGVVRRLVPDFRVVLYDQRGHGRTPATPGNCSTDSLADDLCAVLEFTLAPGQPAIVGGHSMGAMTILAAVNRPVFRERAAAVLLCSTGADRLTGESTVLPLRPGNLRRLGQRYFLTTTLPYGGVTPVSKRVVHYITMGKGASQRQRNEMTRMVAAAPRKARGEWGRVLAGLDLSQNVAQLDKPVTIVQGTADRLTPAVHAHRIAGRLPRRPEFIELPGIGHMTPVEATDTVSDALRALAKDHL</sequence>
<reference evidence="4" key="1">
    <citation type="submission" date="2023-07" db="EMBL/GenBank/DDBJ databases">
        <title>30 novel species of actinomycetes from the DSMZ collection.</title>
        <authorList>
            <person name="Nouioui I."/>
        </authorList>
    </citation>
    <scope>NUCLEOTIDE SEQUENCE [LARGE SCALE GENOMIC DNA]</scope>
    <source>
        <strain evidence="4">DSM 44917</strain>
    </source>
</reference>
<dbReference type="Pfam" id="PF12697">
    <property type="entry name" value="Abhydrolase_6"/>
    <property type="match status" value="1"/>
</dbReference>
<comment type="caution">
    <text evidence="3">The sequence shown here is derived from an EMBL/GenBank/DDBJ whole genome shotgun (WGS) entry which is preliminary data.</text>
</comment>
<dbReference type="InterPro" id="IPR029058">
    <property type="entry name" value="AB_hydrolase_fold"/>
</dbReference>
<dbReference type="InterPro" id="IPR050266">
    <property type="entry name" value="AB_hydrolase_sf"/>
</dbReference>
<evidence type="ECO:0000313" key="4">
    <source>
        <dbReference type="Proteomes" id="UP001183388"/>
    </source>
</evidence>
<dbReference type="PANTHER" id="PTHR43798">
    <property type="entry name" value="MONOACYLGLYCEROL LIPASE"/>
    <property type="match status" value="1"/>
</dbReference>
<accession>A0ABU2LC85</accession>
<organism evidence="3 4">
    <name type="scientific">Streptomyces boetiae</name>
    <dbReference type="NCBI Taxonomy" id="3075541"/>
    <lineage>
        <taxon>Bacteria</taxon>
        <taxon>Bacillati</taxon>
        <taxon>Actinomycetota</taxon>
        <taxon>Actinomycetes</taxon>
        <taxon>Kitasatosporales</taxon>
        <taxon>Streptomycetaceae</taxon>
        <taxon>Streptomyces</taxon>
    </lineage>
</organism>
<gene>
    <name evidence="3" type="ORF">RM780_19275</name>
</gene>
<evidence type="ECO:0000256" key="1">
    <source>
        <dbReference type="ARBA" id="ARBA00022801"/>
    </source>
</evidence>
<evidence type="ECO:0000313" key="3">
    <source>
        <dbReference type="EMBL" id="MDT0309086.1"/>
    </source>
</evidence>
<dbReference type="GO" id="GO:0016787">
    <property type="term" value="F:hydrolase activity"/>
    <property type="evidence" value="ECO:0007669"/>
    <property type="project" value="UniProtKB-KW"/>
</dbReference>
<dbReference type="InterPro" id="IPR000073">
    <property type="entry name" value="AB_hydrolase_1"/>
</dbReference>
<dbReference type="EMBL" id="JAVREN010000030">
    <property type="protein sequence ID" value="MDT0309086.1"/>
    <property type="molecule type" value="Genomic_DNA"/>
</dbReference>
<protein>
    <submittedName>
        <fullName evidence="3">Alpha/beta hydrolase</fullName>
    </submittedName>
</protein>
<dbReference type="Proteomes" id="UP001183388">
    <property type="component" value="Unassembled WGS sequence"/>
</dbReference>
<keyword evidence="1 3" id="KW-0378">Hydrolase</keyword>
<dbReference type="RefSeq" id="WP_311632038.1">
    <property type="nucleotide sequence ID" value="NZ_JAVREN010000030.1"/>
</dbReference>
<evidence type="ECO:0000259" key="2">
    <source>
        <dbReference type="Pfam" id="PF12697"/>
    </source>
</evidence>
<feature type="domain" description="AB hydrolase-1" evidence="2">
    <location>
        <begin position="36"/>
        <end position="282"/>
    </location>
</feature>
<dbReference type="PANTHER" id="PTHR43798:SF31">
    <property type="entry name" value="AB HYDROLASE SUPERFAMILY PROTEIN YCLE"/>
    <property type="match status" value="1"/>
</dbReference>
<keyword evidence="4" id="KW-1185">Reference proteome</keyword>
<proteinExistence type="predicted"/>